<dbReference type="InterPro" id="IPR049940">
    <property type="entry name" value="GluQ/Sye"/>
</dbReference>
<evidence type="ECO:0000256" key="8">
    <source>
        <dbReference type="RuleBase" id="RU363037"/>
    </source>
</evidence>
<dbReference type="SUPFAM" id="SSF52374">
    <property type="entry name" value="Nucleotidylyl transferase"/>
    <property type="match status" value="1"/>
</dbReference>
<evidence type="ECO:0000256" key="7">
    <source>
        <dbReference type="HAMAP-Rule" id="MF_01428"/>
    </source>
</evidence>
<dbReference type="PROSITE" id="PS51257">
    <property type="entry name" value="PROKAR_LIPOPROTEIN"/>
    <property type="match status" value="1"/>
</dbReference>
<dbReference type="Gene3D" id="3.40.50.620">
    <property type="entry name" value="HUPs"/>
    <property type="match status" value="1"/>
</dbReference>
<dbReference type="Pfam" id="PF00749">
    <property type="entry name" value="tRNA-synt_1c"/>
    <property type="match status" value="1"/>
</dbReference>
<evidence type="ECO:0000256" key="2">
    <source>
        <dbReference type="ARBA" id="ARBA00022723"/>
    </source>
</evidence>
<feature type="short sequence motif" description="'KMSKS' region" evidence="7">
    <location>
        <begin position="232"/>
        <end position="236"/>
    </location>
</feature>
<evidence type="ECO:0000313" key="11">
    <source>
        <dbReference type="Proteomes" id="UP000232638"/>
    </source>
</evidence>
<dbReference type="EMBL" id="CP020370">
    <property type="protein sequence ID" value="AUB83215.1"/>
    <property type="molecule type" value="Genomic_DNA"/>
</dbReference>
<comment type="function">
    <text evidence="7">Catalyzes the tRNA-independent activation of glutamate in presence of ATP and the subsequent transfer of glutamate onto a tRNA(Asp). Glutamate is transferred on the 2-amino-5-(4,5-dihydroxy-2-cyclopenten-1-yl) moiety of the queuosine in the wobble position of the QUC anticodon.</text>
</comment>
<dbReference type="AlphaFoldDB" id="A0A2K8UCF5"/>
<feature type="binding site" evidence="7">
    <location>
        <position position="100"/>
    </location>
    <ligand>
        <name>Zn(2+)</name>
        <dbReference type="ChEBI" id="CHEBI:29105"/>
    </ligand>
</feature>
<feature type="binding site" evidence="7">
    <location>
        <position position="42"/>
    </location>
    <ligand>
        <name>L-glutamate</name>
        <dbReference type="ChEBI" id="CHEBI:29985"/>
    </ligand>
</feature>
<dbReference type="PRINTS" id="PR00987">
    <property type="entry name" value="TRNASYNTHGLU"/>
</dbReference>
<dbReference type="GO" id="GO:0004818">
    <property type="term" value="F:glutamate-tRNA ligase activity"/>
    <property type="evidence" value="ECO:0007669"/>
    <property type="project" value="TreeGrafter"/>
</dbReference>
<dbReference type="KEGG" id="tsy:THSYN_21235"/>
<evidence type="ECO:0000256" key="6">
    <source>
        <dbReference type="ARBA" id="ARBA00023146"/>
    </source>
</evidence>
<dbReference type="InterPro" id="IPR020058">
    <property type="entry name" value="Glu/Gln-tRNA-synth_Ib_cat-dom"/>
</dbReference>
<dbReference type="Proteomes" id="UP000232638">
    <property type="component" value="Chromosome"/>
</dbReference>
<dbReference type="GO" id="GO:0006424">
    <property type="term" value="P:glutamyl-tRNA aminoacylation"/>
    <property type="evidence" value="ECO:0007669"/>
    <property type="project" value="InterPro"/>
</dbReference>
<comment type="similarity">
    <text evidence="7">Belongs to the class-I aminoacyl-tRNA synthetase family. GluQ subfamily.</text>
</comment>
<dbReference type="HAMAP" id="MF_01428">
    <property type="entry name" value="Glu_Q_tRNA_synth"/>
    <property type="match status" value="1"/>
</dbReference>
<dbReference type="EC" id="6.1.1.-" evidence="7"/>
<dbReference type="PANTHER" id="PTHR43311">
    <property type="entry name" value="GLUTAMATE--TRNA LIGASE"/>
    <property type="match status" value="1"/>
</dbReference>
<feature type="domain" description="Glutamyl/glutaminyl-tRNA synthetase class Ib catalytic" evidence="9">
    <location>
        <begin position="4"/>
        <end position="235"/>
    </location>
</feature>
<dbReference type="OrthoDB" id="9807503at2"/>
<feature type="short sequence motif" description="'HIGH' region" evidence="7">
    <location>
        <begin position="9"/>
        <end position="19"/>
    </location>
</feature>
<keyword evidence="3 7" id="KW-0547">Nucleotide-binding</keyword>
<protein>
    <recommendedName>
        <fullName evidence="7">Glutamyl-Q tRNA(Asp) synthetase</fullName>
        <shortName evidence="7">Glu-Q-RSs</shortName>
        <ecNumber evidence="7">6.1.1.-</ecNumber>
    </recommendedName>
</protein>
<feature type="binding site" evidence="7">
    <location>
        <begin position="6"/>
        <end position="10"/>
    </location>
    <ligand>
        <name>L-glutamate</name>
        <dbReference type="ChEBI" id="CHEBI:29985"/>
    </ligand>
</feature>
<keyword evidence="1 7" id="KW-0436">Ligase</keyword>
<dbReference type="GO" id="GO:0005829">
    <property type="term" value="C:cytosol"/>
    <property type="evidence" value="ECO:0007669"/>
    <property type="project" value="TreeGrafter"/>
</dbReference>
<evidence type="ECO:0000313" key="10">
    <source>
        <dbReference type="EMBL" id="AUB83215.1"/>
    </source>
</evidence>
<dbReference type="InterPro" id="IPR022380">
    <property type="entry name" value="Glu-Q_tRNA(Asp)_Synthase"/>
</dbReference>
<feature type="binding site" evidence="7">
    <location>
        <position position="122"/>
    </location>
    <ligand>
        <name>Zn(2+)</name>
        <dbReference type="ChEBI" id="CHEBI:29105"/>
    </ligand>
</feature>
<proteinExistence type="inferred from homology"/>
<comment type="cofactor">
    <cofactor evidence="7">
        <name>Zn(2+)</name>
        <dbReference type="ChEBI" id="CHEBI:29105"/>
    </cofactor>
    <text evidence="7">Binds 1 zinc ion per subunit.</text>
</comment>
<dbReference type="RefSeq" id="WP_100920906.1">
    <property type="nucleotide sequence ID" value="NZ_CP020370.1"/>
</dbReference>
<dbReference type="GO" id="GO:0008270">
    <property type="term" value="F:zinc ion binding"/>
    <property type="evidence" value="ECO:0007669"/>
    <property type="project" value="UniProtKB-UniRule"/>
</dbReference>
<keyword evidence="4 7" id="KW-0862">Zinc</keyword>
<accession>A0A2K8UCF5</accession>
<name>A0A2K8UCF5_9GAMM</name>
<evidence type="ECO:0000256" key="3">
    <source>
        <dbReference type="ARBA" id="ARBA00022741"/>
    </source>
</evidence>
<keyword evidence="2 7" id="KW-0479">Metal-binding</keyword>
<keyword evidence="11" id="KW-1185">Reference proteome</keyword>
<dbReference type="NCBIfam" id="NF004314">
    <property type="entry name" value="PRK05710.1-3"/>
    <property type="match status" value="1"/>
</dbReference>
<evidence type="ECO:0000256" key="4">
    <source>
        <dbReference type="ARBA" id="ARBA00022833"/>
    </source>
</evidence>
<feature type="binding site" evidence="7">
    <location>
        <position position="194"/>
    </location>
    <ligand>
        <name>L-glutamate</name>
        <dbReference type="ChEBI" id="CHEBI:29985"/>
    </ligand>
</feature>
<feature type="binding site" evidence="7">
    <location>
        <position position="235"/>
    </location>
    <ligand>
        <name>ATP</name>
        <dbReference type="ChEBI" id="CHEBI:30616"/>
    </ligand>
</feature>
<dbReference type="NCBIfam" id="TIGR03838">
    <property type="entry name" value="queuosine_YadB"/>
    <property type="match status" value="1"/>
</dbReference>
<evidence type="ECO:0000256" key="1">
    <source>
        <dbReference type="ARBA" id="ARBA00022598"/>
    </source>
</evidence>
<feature type="binding site" evidence="7">
    <location>
        <position position="176"/>
    </location>
    <ligand>
        <name>L-glutamate</name>
        <dbReference type="ChEBI" id="CHEBI:29985"/>
    </ligand>
</feature>
<evidence type="ECO:0000256" key="5">
    <source>
        <dbReference type="ARBA" id="ARBA00022840"/>
    </source>
</evidence>
<dbReference type="InterPro" id="IPR000924">
    <property type="entry name" value="Glu/Gln-tRNA-synth"/>
</dbReference>
<dbReference type="GO" id="GO:0006400">
    <property type="term" value="P:tRNA modification"/>
    <property type="evidence" value="ECO:0007669"/>
    <property type="project" value="InterPro"/>
</dbReference>
<gene>
    <name evidence="7" type="primary">gluQ</name>
    <name evidence="10" type="ORF">THSYN_21235</name>
</gene>
<keyword evidence="6 7" id="KW-0030">Aminoacyl-tRNA synthetase</keyword>
<dbReference type="PANTHER" id="PTHR43311:SF1">
    <property type="entry name" value="GLUTAMYL-Q TRNA(ASP) SYNTHETASE"/>
    <property type="match status" value="1"/>
</dbReference>
<keyword evidence="5 7" id="KW-0067">ATP-binding</keyword>
<reference evidence="10 11" key="1">
    <citation type="submission" date="2017-03" db="EMBL/GenBank/DDBJ databases">
        <title>Complete genome sequence of Candidatus 'Thiodictyon syntrophicum' sp. nov. strain Cad16T, a photolithoautotroph purple sulfur bacterium isolated from an alpine meromictic lake.</title>
        <authorList>
            <person name="Luedin S.M."/>
            <person name="Pothier J.F."/>
            <person name="Danza F."/>
            <person name="Storelli N."/>
            <person name="Wittwer M."/>
            <person name="Tonolla M."/>
        </authorList>
    </citation>
    <scope>NUCLEOTIDE SEQUENCE [LARGE SCALE GENOMIC DNA]</scope>
    <source>
        <strain evidence="10 11">Cad16T</strain>
    </source>
</reference>
<feature type="binding site" evidence="7">
    <location>
        <position position="98"/>
    </location>
    <ligand>
        <name>Zn(2+)</name>
        <dbReference type="ChEBI" id="CHEBI:29105"/>
    </ligand>
</feature>
<sequence>MAYRGRFAPSPTGALHFGSLVTAVASCADARAHGGEWLVRIEDLDRPREAPGAADGILRTLLALGLRWDGAPLFQSRRAAAYEEALARLGALGLTYPCACSRTEIARNGRRGSVGPIYPGTCRHGLPPGRQPRSIRLRTSPAPVQFRDRIQGEQRQDVAAVMGDFVLRRADGIHAYQLAVVVDDAWQGISQVVRGADLLASTPAQCLLQQALGLPTPTYAHVPLAVDAAGRKLSKSLASAPVDPADPMPALRRAWAWLGQTPGPTPTSPADFWRHATRAWRIERVPALTRACIAPDP</sequence>
<organism evidence="10 11">
    <name type="scientific">Candidatus Thiodictyon syntrophicum</name>
    <dbReference type="NCBI Taxonomy" id="1166950"/>
    <lineage>
        <taxon>Bacteria</taxon>
        <taxon>Pseudomonadati</taxon>
        <taxon>Pseudomonadota</taxon>
        <taxon>Gammaproteobacteria</taxon>
        <taxon>Chromatiales</taxon>
        <taxon>Chromatiaceae</taxon>
        <taxon>Thiodictyon</taxon>
    </lineage>
</organism>
<feature type="binding site" evidence="7">
    <location>
        <position position="118"/>
    </location>
    <ligand>
        <name>Zn(2+)</name>
        <dbReference type="ChEBI" id="CHEBI:29105"/>
    </ligand>
</feature>
<evidence type="ECO:0000259" key="9">
    <source>
        <dbReference type="Pfam" id="PF00749"/>
    </source>
</evidence>
<keyword evidence="8" id="KW-0648">Protein biosynthesis</keyword>
<dbReference type="GO" id="GO:0005524">
    <property type="term" value="F:ATP binding"/>
    <property type="evidence" value="ECO:0007669"/>
    <property type="project" value="UniProtKB-KW"/>
</dbReference>
<dbReference type="InterPro" id="IPR014729">
    <property type="entry name" value="Rossmann-like_a/b/a_fold"/>
</dbReference>